<dbReference type="RefSeq" id="XP_027338611.1">
    <property type="nucleotide sequence ID" value="XM_027482810.1"/>
</dbReference>
<feature type="region of interest" description="Disordered" evidence="1">
    <location>
        <begin position="581"/>
        <end position="603"/>
    </location>
</feature>
<reference evidence="2" key="1">
    <citation type="journal article" date="2019" name="Toxins">
        <title>Detection of Abrin-Like and Prepropulchellin-Like Toxin Genes and Transcripts Using Whole Genome Sequencing and Full-Length Transcript Sequencing of Abrus precatorius.</title>
        <authorList>
            <person name="Hovde B.T."/>
            <person name="Daligault H.E."/>
            <person name="Hanschen E.R."/>
            <person name="Kunde Y.A."/>
            <person name="Johnson M.B."/>
            <person name="Starkenburg S.R."/>
            <person name="Johnson S.L."/>
        </authorList>
    </citation>
    <scope>NUCLEOTIDE SEQUENCE [LARGE SCALE GENOMIC DNA]</scope>
</reference>
<feature type="compositionally biased region" description="Basic residues" evidence="1">
    <location>
        <begin position="735"/>
        <end position="744"/>
    </location>
</feature>
<dbReference type="GeneID" id="113852511"/>
<dbReference type="PANTHER" id="PTHR33167:SF18">
    <property type="entry name" value="GB|AAF67766.1"/>
    <property type="match status" value="1"/>
</dbReference>
<reference evidence="3 4" key="2">
    <citation type="submission" date="2025-04" db="UniProtKB">
        <authorList>
            <consortium name="RefSeq"/>
        </authorList>
    </citation>
    <scope>IDENTIFICATION</scope>
    <source>
        <tissue evidence="3 4">Young leaves</tissue>
    </source>
</reference>
<name>A0A8B8K4C9_ABRPR</name>
<dbReference type="KEGG" id="aprc:113852511"/>
<evidence type="ECO:0000313" key="3">
    <source>
        <dbReference type="RefSeq" id="XP_027338610.1"/>
    </source>
</evidence>
<dbReference type="Proteomes" id="UP000694853">
    <property type="component" value="Unplaced"/>
</dbReference>
<proteinExistence type="predicted"/>
<dbReference type="RefSeq" id="XP_027338610.1">
    <property type="nucleotide sequence ID" value="XM_027482809.1"/>
</dbReference>
<dbReference type="AlphaFoldDB" id="A0A8B8K4C9"/>
<evidence type="ECO:0000313" key="2">
    <source>
        <dbReference type="Proteomes" id="UP000694853"/>
    </source>
</evidence>
<dbReference type="OrthoDB" id="630817at2759"/>
<evidence type="ECO:0000313" key="4">
    <source>
        <dbReference type="RefSeq" id="XP_027338611.1"/>
    </source>
</evidence>
<accession>A0A8B8K4C9</accession>
<organism evidence="2 3">
    <name type="scientific">Abrus precatorius</name>
    <name type="common">Indian licorice</name>
    <name type="synonym">Glycine abrus</name>
    <dbReference type="NCBI Taxonomy" id="3816"/>
    <lineage>
        <taxon>Eukaryota</taxon>
        <taxon>Viridiplantae</taxon>
        <taxon>Streptophyta</taxon>
        <taxon>Embryophyta</taxon>
        <taxon>Tracheophyta</taxon>
        <taxon>Spermatophyta</taxon>
        <taxon>Magnoliopsida</taxon>
        <taxon>eudicotyledons</taxon>
        <taxon>Gunneridae</taxon>
        <taxon>Pentapetalae</taxon>
        <taxon>rosids</taxon>
        <taxon>fabids</taxon>
        <taxon>Fabales</taxon>
        <taxon>Fabaceae</taxon>
        <taxon>Papilionoideae</taxon>
        <taxon>50 kb inversion clade</taxon>
        <taxon>NPAAA clade</taxon>
        <taxon>indigoferoid/millettioid clade</taxon>
        <taxon>Abreae</taxon>
        <taxon>Abrus</taxon>
    </lineage>
</organism>
<evidence type="ECO:0000256" key="1">
    <source>
        <dbReference type="SAM" id="MobiDB-lite"/>
    </source>
</evidence>
<protein>
    <submittedName>
        <fullName evidence="3 4">Uncharacterized protein LOC113852511 isoform X1</fullName>
    </submittedName>
</protein>
<dbReference type="InterPro" id="IPR008581">
    <property type="entry name" value="DUF863_pln"/>
</dbReference>
<keyword evidence="2" id="KW-1185">Reference proteome</keyword>
<dbReference type="PANTHER" id="PTHR33167">
    <property type="entry name" value="TRANSCRIPTION FACTOR, PUTATIVE (DUF863)-RELATED"/>
    <property type="match status" value="1"/>
</dbReference>
<feature type="compositionally biased region" description="Low complexity" evidence="1">
    <location>
        <begin position="718"/>
        <end position="730"/>
    </location>
</feature>
<sequence length="857" mass="94936">MALLGMSANMRCNGYFPGYHSTRDLVLGTEGSSWTSSNGNSELKNDCYQIGSLPLSSTCHLLGFNKEVLKQTILKHEAIFRDQIHELHRIYQKQRELMDEIKRNELHKHNLRLETSWSSSSLYYSQSMPQLAGQSSVLIGKSIPLASVQEKSRQLCPNPAPTAIKESLKDSKLSESSYRKVGKKILDLQLPADEYIDSEGESFENERIMKQAPLSTDNLNGISQVVYKIDAKPYGVNSNGFTDLNLPFKLEESVVKSDDLGGQIHHGNYTFHDMPRRMALGSHNLPNDAIQNLNKRQDLEACSDVPLPNQGKKQGWLSSGKNDGGFGSLAKFNNTERLGPSSASCSSAPYQLVSEADMTTSGISPALLWKSIKPGPSLDCQSYIMNRNSRSILLDLPSVSANDINSSDKQVSSSATHELGKYVNGSKDVGTYKNINLNIMPAGYSDTAAFQSIRITGEKDEFQDSTCIESFLLTPYKSGYVHSDLKLNKVEKSNSKRDKILAIDLNGKPHSSKICENLPKNQLIEEIKKISDVNSPSFHEPDIGEQTPGREHFLGNEKKRHKHFDLNSCMDEGENMAIDTDLHAPESPENKECSPPRGESDENHLEMPLQLAGEEDPEVQEEQAKTAAEALVSISGVIAQNGVQMTTCPSSEYFVSSSLHWFAGIVSTIVDHLESEVKVDFNGTIKDLEDFLPADFDYFEFMSLNLTKTKDLDCCHKSSGQKGQEGGSTSPTQPRKCRANKGRRGKDFQSEILPSLASLSRYEVTEDLQTIGGLVEAARTNSTTGYLKSAGRNVLARGRRKSSASASNITDLLLKLKELNNITEIDMEKRGIISWGKICRKRRGQRTPTSKPHFIFS</sequence>
<gene>
    <name evidence="3 4" type="primary">LOC113852511</name>
</gene>
<feature type="region of interest" description="Disordered" evidence="1">
    <location>
        <begin position="718"/>
        <end position="745"/>
    </location>
</feature>
<dbReference type="Pfam" id="PF05904">
    <property type="entry name" value="DUF863"/>
    <property type="match status" value="2"/>
</dbReference>